<reference evidence="2 3" key="1">
    <citation type="submission" date="2020-08" db="EMBL/GenBank/DDBJ databases">
        <authorList>
            <person name="Hejnol A."/>
        </authorList>
    </citation>
    <scope>NUCLEOTIDE SEQUENCE [LARGE SCALE GENOMIC DNA]</scope>
</reference>
<keyword evidence="3" id="KW-1185">Reference proteome</keyword>
<evidence type="ECO:0000259" key="1">
    <source>
        <dbReference type="Pfam" id="PF21381"/>
    </source>
</evidence>
<dbReference type="OrthoDB" id="263481at2759"/>
<sequence>MNASSLSAVCRGRRTPSPDILRISNEEDGEIKEMIRRKSQANGASNQNNDHEDITIRPTAFGTFYLEKEQSLRFRLRYFFMNPCQKYRAKGIVQWKLFFQVLKIILVTIQLVLLGVNVSAHVEFIERTNTAFQHLFLKNWTASLETMPYPPTAGYFSVYTKPELYASINYVLERYNNTEELAIGVFQLFRQDDNRRKIYPVDMYVTRYEMGKIFPNNQSYEFNNRRITEKIELDWIEEGGKRVFDVEKFLSMQNKSLHFDRVILIKLKFALWTVHLKTKSKFDTPDCIRFDVQISYDNAGHNGQVQIDLESELQIFDDCKGKTIFSGTKNTTIVLLP</sequence>
<accession>A0A7I8VAG1</accession>
<evidence type="ECO:0000313" key="2">
    <source>
        <dbReference type="EMBL" id="CAD5112284.1"/>
    </source>
</evidence>
<dbReference type="GO" id="GO:0005886">
    <property type="term" value="C:plasma membrane"/>
    <property type="evidence" value="ECO:0007669"/>
    <property type="project" value="TreeGrafter"/>
</dbReference>
<dbReference type="Proteomes" id="UP000549394">
    <property type="component" value="Unassembled WGS sequence"/>
</dbReference>
<dbReference type="EMBL" id="CAJFCJ010000002">
    <property type="protein sequence ID" value="CAD5112284.1"/>
    <property type="molecule type" value="Genomic_DNA"/>
</dbReference>
<dbReference type="InterPro" id="IPR039031">
    <property type="entry name" value="Mucolipin"/>
</dbReference>
<dbReference type="GO" id="GO:0005765">
    <property type="term" value="C:lysosomal membrane"/>
    <property type="evidence" value="ECO:0007669"/>
    <property type="project" value="TreeGrafter"/>
</dbReference>
<feature type="domain" description="Mucolipin extracytosolic" evidence="1">
    <location>
        <begin position="122"/>
        <end position="320"/>
    </location>
</feature>
<proteinExistence type="predicted"/>
<dbReference type="PANTHER" id="PTHR12127">
    <property type="entry name" value="MUCOLIPIN"/>
    <property type="match status" value="1"/>
</dbReference>
<dbReference type="CDD" id="cd21050">
    <property type="entry name" value="ELD_TRPML"/>
    <property type="match status" value="1"/>
</dbReference>
<dbReference type="AlphaFoldDB" id="A0A7I8VAG1"/>
<name>A0A7I8VAG1_9ANNE</name>
<dbReference type="Pfam" id="PF21381">
    <property type="entry name" value="MCLN_ECD"/>
    <property type="match status" value="1"/>
</dbReference>
<evidence type="ECO:0000313" key="3">
    <source>
        <dbReference type="Proteomes" id="UP000549394"/>
    </source>
</evidence>
<protein>
    <submittedName>
        <fullName evidence="2">DgyrCDS1513</fullName>
    </submittedName>
</protein>
<organism evidence="2 3">
    <name type="scientific">Dimorphilus gyrociliatus</name>
    <dbReference type="NCBI Taxonomy" id="2664684"/>
    <lineage>
        <taxon>Eukaryota</taxon>
        <taxon>Metazoa</taxon>
        <taxon>Spiralia</taxon>
        <taxon>Lophotrochozoa</taxon>
        <taxon>Annelida</taxon>
        <taxon>Polychaeta</taxon>
        <taxon>Polychaeta incertae sedis</taxon>
        <taxon>Dinophilidae</taxon>
        <taxon>Dimorphilus</taxon>
    </lineage>
</organism>
<dbReference type="PANTHER" id="PTHR12127:SF7">
    <property type="entry name" value="SD02261P"/>
    <property type="match status" value="1"/>
</dbReference>
<dbReference type="InterPro" id="IPR049134">
    <property type="entry name" value="MCLN_ECD"/>
</dbReference>
<gene>
    <name evidence="2" type="ORF">DGYR_LOCUS1460</name>
</gene>
<dbReference type="GO" id="GO:0072345">
    <property type="term" value="F:NAADP-sensitive calcium-release channel activity"/>
    <property type="evidence" value="ECO:0007669"/>
    <property type="project" value="TreeGrafter"/>
</dbReference>
<comment type="caution">
    <text evidence="2">The sequence shown here is derived from an EMBL/GenBank/DDBJ whole genome shotgun (WGS) entry which is preliminary data.</text>
</comment>